<dbReference type="AlphaFoldDB" id="A0A8C6KIL8"/>
<name>A0A8C6KIL8_NOTFU</name>
<reference evidence="2" key="3">
    <citation type="submission" date="2025-09" db="UniProtKB">
        <authorList>
            <consortium name="Ensembl"/>
        </authorList>
    </citation>
    <scope>IDENTIFICATION</scope>
</reference>
<organism evidence="2 3">
    <name type="scientific">Nothobranchius furzeri</name>
    <name type="common">Turquoise killifish</name>
    <dbReference type="NCBI Taxonomy" id="105023"/>
    <lineage>
        <taxon>Eukaryota</taxon>
        <taxon>Metazoa</taxon>
        <taxon>Chordata</taxon>
        <taxon>Craniata</taxon>
        <taxon>Vertebrata</taxon>
        <taxon>Euteleostomi</taxon>
        <taxon>Actinopterygii</taxon>
        <taxon>Neopterygii</taxon>
        <taxon>Teleostei</taxon>
        <taxon>Neoteleostei</taxon>
        <taxon>Acanthomorphata</taxon>
        <taxon>Ovalentaria</taxon>
        <taxon>Atherinomorphae</taxon>
        <taxon>Cyprinodontiformes</taxon>
        <taxon>Nothobranchiidae</taxon>
        <taxon>Nothobranchius</taxon>
    </lineage>
</organism>
<feature type="region of interest" description="Disordered" evidence="1">
    <location>
        <begin position="1"/>
        <end position="28"/>
    </location>
</feature>
<keyword evidence="3" id="KW-1185">Reference proteome</keyword>
<evidence type="ECO:0000256" key="1">
    <source>
        <dbReference type="SAM" id="MobiDB-lite"/>
    </source>
</evidence>
<dbReference type="Proteomes" id="UP000694548">
    <property type="component" value="Chromosome sgr04"/>
</dbReference>
<evidence type="ECO:0000313" key="3">
    <source>
        <dbReference type="Proteomes" id="UP000694548"/>
    </source>
</evidence>
<evidence type="ECO:0000313" key="2">
    <source>
        <dbReference type="Ensembl" id="ENSNFUP00015004341.1"/>
    </source>
</evidence>
<protein>
    <submittedName>
        <fullName evidence="2">Uncharacterized protein</fullName>
    </submittedName>
</protein>
<proteinExistence type="predicted"/>
<dbReference type="GeneTree" id="ENSGT01100000263585"/>
<reference evidence="2" key="1">
    <citation type="submission" date="2014-08" db="EMBL/GenBank/DDBJ databases">
        <authorList>
            <person name="Senf B."/>
            <person name="Petzold A."/>
            <person name="Downie B.R."/>
            <person name="Koch P."/>
            <person name="Platzer M."/>
        </authorList>
    </citation>
    <scope>NUCLEOTIDE SEQUENCE [LARGE SCALE GENOMIC DNA]</scope>
    <source>
        <strain evidence="2">GRZ</strain>
    </source>
</reference>
<sequence length="73" mass="8233">MWRETELNESTPAFAHSVGHGGTRRVDHGHKADEAQVRNGEVHLICVELKPIWELVVRQVEMAETWTGTKEAA</sequence>
<reference evidence="2" key="2">
    <citation type="submission" date="2025-08" db="UniProtKB">
        <authorList>
            <consortium name="Ensembl"/>
        </authorList>
    </citation>
    <scope>IDENTIFICATION</scope>
</reference>
<accession>A0A8C6KIL8</accession>
<dbReference type="Ensembl" id="ENSNFUT00015004583.1">
    <property type="protein sequence ID" value="ENSNFUP00015004341.1"/>
    <property type="gene ID" value="ENSNFUG00015002186.1"/>
</dbReference>